<dbReference type="Pfam" id="PF00933">
    <property type="entry name" value="Glyco_hydro_3"/>
    <property type="match status" value="1"/>
</dbReference>
<evidence type="ECO:0000256" key="1">
    <source>
        <dbReference type="ARBA" id="ARBA00001231"/>
    </source>
</evidence>
<sequence>MDFHSVIVARMQGSSIKRDLELYQSLVRAGCAGFVVFKAELDELKDAINSLQGEASIALIIASDLEQGLGQQVRGGTLFPPARAIMEATRNDPALRKHAFTHMACEIRASGINTVFAPVLDVDSNPQNPIISTRAYSTEADTVSKIAKEFIRIMESHGIRTCGKHFPGHGDTSLDSHLDLPVLDKTIEQLDRVELKPFKAGIGAGASMMMLAHMDVPALDSVPTSLSKKTVELLREKLGFNGIITTDALDMGALREFGQERAAAMALEAGVDILLHPSDPHALANALKETSTMPDTSRLDTFRGGLARSPKGEIPPGGEELSLELSKRALLVEGKPRPLKNPTLVIASDEVIMIDPADMNVEMDVEMNTI</sequence>
<gene>
    <name evidence="7" type="ORF">LCGC14_2619490</name>
</gene>
<comment type="catalytic activity">
    <reaction evidence="1">
        <text>Hydrolysis of terminal non-reducing N-acetyl-D-hexosamine residues in N-acetyl-beta-D-hexosaminides.</text>
        <dbReference type="EC" id="3.2.1.52"/>
    </reaction>
</comment>
<proteinExistence type="inferred from homology"/>
<evidence type="ECO:0000256" key="5">
    <source>
        <dbReference type="ARBA" id="ARBA00023295"/>
    </source>
</evidence>
<evidence type="ECO:0000256" key="3">
    <source>
        <dbReference type="ARBA" id="ARBA00012663"/>
    </source>
</evidence>
<organism evidence="7">
    <name type="scientific">marine sediment metagenome</name>
    <dbReference type="NCBI Taxonomy" id="412755"/>
    <lineage>
        <taxon>unclassified sequences</taxon>
        <taxon>metagenomes</taxon>
        <taxon>ecological metagenomes</taxon>
    </lineage>
</organism>
<accession>A0A0F9AR28</accession>
<keyword evidence="5" id="KW-0326">Glycosidase</keyword>
<dbReference type="GO" id="GO:0009254">
    <property type="term" value="P:peptidoglycan turnover"/>
    <property type="evidence" value="ECO:0007669"/>
    <property type="project" value="TreeGrafter"/>
</dbReference>
<feature type="domain" description="Glycoside hydrolase family 3 N-terminal" evidence="6">
    <location>
        <begin position="44"/>
        <end position="289"/>
    </location>
</feature>
<dbReference type="InterPro" id="IPR050226">
    <property type="entry name" value="NagZ_Beta-hexosaminidase"/>
</dbReference>
<dbReference type="InterPro" id="IPR036962">
    <property type="entry name" value="Glyco_hydro_3_N_sf"/>
</dbReference>
<dbReference type="EC" id="3.2.1.52" evidence="3"/>
<evidence type="ECO:0000259" key="6">
    <source>
        <dbReference type="Pfam" id="PF00933"/>
    </source>
</evidence>
<dbReference type="Gene3D" id="3.20.20.300">
    <property type="entry name" value="Glycoside hydrolase, family 3, N-terminal domain"/>
    <property type="match status" value="1"/>
</dbReference>
<dbReference type="PANTHER" id="PTHR30480:SF13">
    <property type="entry name" value="BETA-HEXOSAMINIDASE"/>
    <property type="match status" value="1"/>
</dbReference>
<dbReference type="GO" id="GO:0005975">
    <property type="term" value="P:carbohydrate metabolic process"/>
    <property type="evidence" value="ECO:0007669"/>
    <property type="project" value="InterPro"/>
</dbReference>
<dbReference type="SUPFAM" id="SSF51445">
    <property type="entry name" value="(Trans)glycosidases"/>
    <property type="match status" value="1"/>
</dbReference>
<dbReference type="AlphaFoldDB" id="A0A0F9AR28"/>
<evidence type="ECO:0000313" key="7">
    <source>
        <dbReference type="EMBL" id="KKL04097.1"/>
    </source>
</evidence>
<keyword evidence="4" id="KW-0378">Hydrolase</keyword>
<dbReference type="PANTHER" id="PTHR30480">
    <property type="entry name" value="BETA-HEXOSAMINIDASE-RELATED"/>
    <property type="match status" value="1"/>
</dbReference>
<comment type="similarity">
    <text evidence="2">Belongs to the glycosyl hydrolase 3 family.</text>
</comment>
<comment type="caution">
    <text evidence="7">The sequence shown here is derived from an EMBL/GenBank/DDBJ whole genome shotgun (WGS) entry which is preliminary data.</text>
</comment>
<name>A0A0F9AR28_9ZZZZ</name>
<feature type="non-terminal residue" evidence="7">
    <location>
        <position position="370"/>
    </location>
</feature>
<dbReference type="InterPro" id="IPR017853">
    <property type="entry name" value="GH"/>
</dbReference>
<dbReference type="EMBL" id="LAZR01044668">
    <property type="protein sequence ID" value="KKL04097.1"/>
    <property type="molecule type" value="Genomic_DNA"/>
</dbReference>
<reference evidence="7" key="1">
    <citation type="journal article" date="2015" name="Nature">
        <title>Complex archaea that bridge the gap between prokaryotes and eukaryotes.</title>
        <authorList>
            <person name="Spang A."/>
            <person name="Saw J.H."/>
            <person name="Jorgensen S.L."/>
            <person name="Zaremba-Niedzwiedzka K."/>
            <person name="Martijn J."/>
            <person name="Lind A.E."/>
            <person name="van Eijk R."/>
            <person name="Schleper C."/>
            <person name="Guy L."/>
            <person name="Ettema T.J."/>
        </authorList>
    </citation>
    <scope>NUCLEOTIDE SEQUENCE</scope>
</reference>
<dbReference type="InterPro" id="IPR001764">
    <property type="entry name" value="Glyco_hydro_3_N"/>
</dbReference>
<evidence type="ECO:0000256" key="2">
    <source>
        <dbReference type="ARBA" id="ARBA00005336"/>
    </source>
</evidence>
<evidence type="ECO:0000256" key="4">
    <source>
        <dbReference type="ARBA" id="ARBA00022801"/>
    </source>
</evidence>
<protein>
    <recommendedName>
        <fullName evidence="3">beta-N-acetylhexosaminidase</fullName>
        <ecNumber evidence="3">3.2.1.52</ecNumber>
    </recommendedName>
</protein>
<dbReference type="GO" id="GO:0004563">
    <property type="term" value="F:beta-N-acetylhexosaminidase activity"/>
    <property type="evidence" value="ECO:0007669"/>
    <property type="project" value="UniProtKB-EC"/>
</dbReference>